<evidence type="ECO:0000313" key="2">
    <source>
        <dbReference type="EMBL" id="QHK22502.1"/>
    </source>
</evidence>
<feature type="compositionally biased region" description="Polar residues" evidence="1">
    <location>
        <begin position="1"/>
        <end position="12"/>
    </location>
</feature>
<reference evidence="2 3" key="1">
    <citation type="submission" date="2020-01" db="EMBL/GenBank/DDBJ databases">
        <title>Pseudarthrobacter psychrotolerans sp. nov., isolated from antarctic soil.</title>
        <authorList>
            <person name="Shin Y."/>
            <person name="Park W."/>
        </authorList>
    </citation>
    <scope>NUCLEOTIDE SEQUENCE [LARGE SCALE GENOMIC DNA]</scope>
    <source>
        <strain evidence="2 3">YJ56</strain>
        <plasmid evidence="2 3">unnamed1</plasmid>
    </source>
</reference>
<accession>A0A6P1NY10</accession>
<dbReference type="EMBL" id="CP047899">
    <property type="protein sequence ID" value="QHK22502.1"/>
    <property type="molecule type" value="Genomic_DNA"/>
</dbReference>
<evidence type="ECO:0000256" key="1">
    <source>
        <dbReference type="SAM" id="MobiDB-lite"/>
    </source>
</evidence>
<feature type="region of interest" description="Disordered" evidence="1">
    <location>
        <begin position="1"/>
        <end position="36"/>
    </location>
</feature>
<keyword evidence="2" id="KW-0614">Plasmid</keyword>
<name>A0A6P1NY10_9MICC</name>
<gene>
    <name evidence="2" type="ORF">GU243_23305</name>
</gene>
<protein>
    <submittedName>
        <fullName evidence="2">Uncharacterized protein</fullName>
    </submittedName>
</protein>
<dbReference type="AlphaFoldDB" id="A0A6P1NY10"/>
<dbReference type="Proteomes" id="UP000464186">
    <property type="component" value="Plasmid unnamed1"/>
</dbReference>
<evidence type="ECO:0000313" key="3">
    <source>
        <dbReference type="Proteomes" id="UP000464186"/>
    </source>
</evidence>
<sequence length="72" mass="7719">MPTSCLWNSGSKQHLEPLARNPNAEGATHVQNPKDGIENQLNAAVCQHRVTLTAAQQAIATDWTTAKAKLGL</sequence>
<geneLocation type="plasmid" evidence="2 3">
    <name>unnamed1</name>
</geneLocation>
<organism evidence="2 3">
    <name type="scientific">Pseudarthrobacter psychrotolerans</name>
    <dbReference type="NCBI Taxonomy" id="2697569"/>
    <lineage>
        <taxon>Bacteria</taxon>
        <taxon>Bacillati</taxon>
        <taxon>Actinomycetota</taxon>
        <taxon>Actinomycetes</taxon>
        <taxon>Micrococcales</taxon>
        <taxon>Micrococcaceae</taxon>
        <taxon>Pseudarthrobacter</taxon>
    </lineage>
</organism>
<keyword evidence="3" id="KW-1185">Reference proteome</keyword>
<dbReference type="KEGG" id="psey:GU243_23305"/>
<proteinExistence type="predicted"/>